<proteinExistence type="predicted"/>
<keyword evidence="1" id="KW-0732">Signal</keyword>
<reference evidence="2" key="1">
    <citation type="submission" date="2018-01" db="EMBL/GenBank/DDBJ databases">
        <title>An insight into the sialome of Amazonian anophelines.</title>
        <authorList>
            <person name="Ribeiro J.M."/>
            <person name="Scarpassa V."/>
            <person name="Calvo E."/>
        </authorList>
    </citation>
    <scope>NUCLEOTIDE SEQUENCE</scope>
</reference>
<sequence length="67" mass="7316">MFHLHLAGAAICYLFRNSLASNTTPQPCSTVLSRLLPWLFKIMFVIASPAVCKEKGDAFSTAAVAMR</sequence>
<feature type="chain" id="PRO_5014895501" evidence="1">
    <location>
        <begin position="21"/>
        <end position="67"/>
    </location>
</feature>
<feature type="signal peptide" evidence="1">
    <location>
        <begin position="1"/>
        <end position="20"/>
    </location>
</feature>
<protein>
    <submittedName>
        <fullName evidence="2">Putative secreted protein</fullName>
    </submittedName>
</protein>
<dbReference type="EMBL" id="GGFL01007897">
    <property type="protein sequence ID" value="MBW72075.1"/>
    <property type="molecule type" value="Transcribed_RNA"/>
</dbReference>
<organism evidence="2">
    <name type="scientific">Anopheles darlingi</name>
    <name type="common">Mosquito</name>
    <dbReference type="NCBI Taxonomy" id="43151"/>
    <lineage>
        <taxon>Eukaryota</taxon>
        <taxon>Metazoa</taxon>
        <taxon>Ecdysozoa</taxon>
        <taxon>Arthropoda</taxon>
        <taxon>Hexapoda</taxon>
        <taxon>Insecta</taxon>
        <taxon>Pterygota</taxon>
        <taxon>Neoptera</taxon>
        <taxon>Endopterygota</taxon>
        <taxon>Diptera</taxon>
        <taxon>Nematocera</taxon>
        <taxon>Culicoidea</taxon>
        <taxon>Culicidae</taxon>
        <taxon>Anophelinae</taxon>
        <taxon>Anopheles</taxon>
    </lineage>
</organism>
<evidence type="ECO:0000256" key="1">
    <source>
        <dbReference type="SAM" id="SignalP"/>
    </source>
</evidence>
<name>A0A2M4D3E8_ANODA</name>
<accession>A0A2M4D3E8</accession>
<dbReference type="AlphaFoldDB" id="A0A2M4D3E8"/>
<evidence type="ECO:0000313" key="2">
    <source>
        <dbReference type="EMBL" id="MBW72075.1"/>
    </source>
</evidence>